<dbReference type="InParanoid" id="A0A1E7EIX6"/>
<keyword evidence="4" id="KW-1185">Reference proteome</keyword>
<feature type="signal peptide" evidence="2">
    <location>
        <begin position="1"/>
        <end position="31"/>
    </location>
</feature>
<feature type="chain" id="PRO_5009191890" evidence="2">
    <location>
        <begin position="32"/>
        <end position="178"/>
    </location>
</feature>
<keyword evidence="2" id="KW-0732">Signal</keyword>
<evidence type="ECO:0000313" key="4">
    <source>
        <dbReference type="Proteomes" id="UP000095751"/>
    </source>
</evidence>
<gene>
    <name evidence="3" type="ORF">FRACYDRAFT_273488</name>
</gene>
<evidence type="ECO:0000256" key="1">
    <source>
        <dbReference type="SAM" id="MobiDB-lite"/>
    </source>
</evidence>
<reference evidence="3 4" key="1">
    <citation type="submission" date="2016-09" db="EMBL/GenBank/DDBJ databases">
        <title>Extensive genetic diversity and differential bi-allelic expression allows diatom success in the polar Southern Ocean.</title>
        <authorList>
            <consortium name="DOE Joint Genome Institute"/>
            <person name="Mock T."/>
            <person name="Otillar R.P."/>
            <person name="Strauss J."/>
            <person name="Dupont C."/>
            <person name="Frickenhaus S."/>
            <person name="Maumus F."/>
            <person name="Mcmullan M."/>
            <person name="Sanges R."/>
            <person name="Schmutz J."/>
            <person name="Toseland A."/>
            <person name="Valas R."/>
            <person name="Veluchamy A."/>
            <person name="Ward B.J."/>
            <person name="Allen A."/>
            <person name="Barry K."/>
            <person name="Falciatore A."/>
            <person name="Ferrante M."/>
            <person name="Fortunato A.E."/>
            <person name="Gloeckner G."/>
            <person name="Gruber A."/>
            <person name="Hipkin R."/>
            <person name="Janech M."/>
            <person name="Kroth P."/>
            <person name="Leese F."/>
            <person name="Lindquist E."/>
            <person name="Lyon B.R."/>
            <person name="Martin J."/>
            <person name="Mayer C."/>
            <person name="Parker M."/>
            <person name="Quesneville H."/>
            <person name="Raymond J."/>
            <person name="Uhlig C."/>
            <person name="Valentin K.U."/>
            <person name="Worden A.Z."/>
            <person name="Armbrust E.V."/>
            <person name="Bowler C."/>
            <person name="Green B."/>
            <person name="Moulton V."/>
            <person name="Van Oosterhout C."/>
            <person name="Grigoriev I."/>
        </authorList>
    </citation>
    <scope>NUCLEOTIDE SEQUENCE [LARGE SCALE GENOMIC DNA]</scope>
    <source>
        <strain evidence="3 4">CCMP1102</strain>
    </source>
</reference>
<dbReference type="EMBL" id="KV784454">
    <property type="protein sequence ID" value="OEU05849.1"/>
    <property type="molecule type" value="Genomic_DNA"/>
</dbReference>
<evidence type="ECO:0000256" key="2">
    <source>
        <dbReference type="SAM" id="SignalP"/>
    </source>
</evidence>
<dbReference type="KEGG" id="fcy:FRACYDRAFT_273488"/>
<dbReference type="AlphaFoldDB" id="A0A1E7EIX6"/>
<feature type="compositionally biased region" description="Acidic residues" evidence="1">
    <location>
        <begin position="130"/>
        <end position="141"/>
    </location>
</feature>
<accession>A0A1E7EIX6</accession>
<feature type="region of interest" description="Disordered" evidence="1">
    <location>
        <begin position="117"/>
        <end position="148"/>
    </location>
</feature>
<organism evidence="3 4">
    <name type="scientific">Fragilariopsis cylindrus CCMP1102</name>
    <dbReference type="NCBI Taxonomy" id="635003"/>
    <lineage>
        <taxon>Eukaryota</taxon>
        <taxon>Sar</taxon>
        <taxon>Stramenopiles</taxon>
        <taxon>Ochrophyta</taxon>
        <taxon>Bacillariophyta</taxon>
        <taxon>Bacillariophyceae</taxon>
        <taxon>Bacillariophycidae</taxon>
        <taxon>Bacillariales</taxon>
        <taxon>Bacillariaceae</taxon>
        <taxon>Fragilariopsis</taxon>
    </lineage>
</organism>
<sequence>MAIFRNSSFLTFIFAVVAVVVSTVINPVVYGQEEDDVESVVTVAVVYDDPLKCRPAVGDYTTCESTGVTWNTKSYCLDTETYDNVLGCCPADQIGAWNTTVITCRHGAIGWPQIPNSNNYVTPPSTTSTEDVDVDDVDDIGNDSTASAASSSTFSSVLHSTATGIAISLVVVVIGHYY</sequence>
<dbReference type="Proteomes" id="UP000095751">
    <property type="component" value="Unassembled WGS sequence"/>
</dbReference>
<proteinExistence type="predicted"/>
<protein>
    <submittedName>
        <fullName evidence="3">Uncharacterized protein</fullName>
    </submittedName>
</protein>
<name>A0A1E7EIX6_9STRA</name>
<feature type="compositionally biased region" description="Polar residues" evidence="1">
    <location>
        <begin position="117"/>
        <end position="129"/>
    </location>
</feature>
<evidence type="ECO:0000313" key="3">
    <source>
        <dbReference type="EMBL" id="OEU05849.1"/>
    </source>
</evidence>